<feature type="compositionally biased region" description="Low complexity" evidence="1">
    <location>
        <begin position="1"/>
        <end position="28"/>
    </location>
</feature>
<dbReference type="AlphaFoldDB" id="A0A1Z2XW72"/>
<dbReference type="Proteomes" id="UP000196710">
    <property type="component" value="Chromosome"/>
</dbReference>
<protein>
    <submittedName>
        <fullName evidence="3">Uncharacterized protein</fullName>
    </submittedName>
</protein>
<evidence type="ECO:0000313" key="5">
    <source>
        <dbReference type="Proteomes" id="UP000596035"/>
    </source>
</evidence>
<reference evidence="4" key="2">
    <citation type="submission" date="2017-05" db="EMBL/GenBank/DDBJ databases">
        <title>Improved OligoMM genomes.</title>
        <authorList>
            <person name="Garzetti D."/>
        </authorList>
    </citation>
    <scope>NUCLEOTIDE SEQUENCE [LARGE SCALE GENOMIC DNA]</scope>
    <source>
        <strain evidence="4">KB18</strain>
    </source>
</reference>
<reference evidence="3 5" key="3">
    <citation type="submission" date="2020-11" db="EMBL/GenBank/DDBJ databases">
        <title>Closed and high quality bacterial genomes of the OMM12 community.</title>
        <authorList>
            <person name="Marbouty M."/>
            <person name="Lamy-Besnier Q."/>
            <person name="Debarbieux L."/>
            <person name="Koszul R."/>
        </authorList>
    </citation>
    <scope>NUCLEOTIDE SEQUENCE [LARGE SCALE GENOMIC DNA]</scope>
    <source>
        <strain evidence="3 5">KB18</strain>
    </source>
</reference>
<evidence type="ECO:0000313" key="4">
    <source>
        <dbReference type="Proteomes" id="UP000196710"/>
    </source>
</evidence>
<name>A0A1Z2XW72_9FIRM</name>
<feature type="compositionally biased region" description="Basic and acidic residues" evidence="1">
    <location>
        <begin position="31"/>
        <end position="41"/>
    </location>
</feature>
<dbReference type="KEGG" id="amur:ADH66_04795"/>
<keyword evidence="4" id="KW-1185">Reference proteome</keyword>
<reference evidence="2" key="1">
    <citation type="journal article" date="2017" name="Genome Announc.">
        <title>High-Quality Whole-Genome Sequences of the Oligo-Mouse-Microbiota Bacterial Community.</title>
        <authorList>
            <person name="Garzetti D."/>
            <person name="Brugiroux S."/>
            <person name="Bunk B."/>
            <person name="Pukall R."/>
            <person name="McCoy K.D."/>
            <person name="Macpherson A.J."/>
            <person name="Stecher B."/>
        </authorList>
    </citation>
    <scope>NUCLEOTIDE SEQUENCE</scope>
    <source>
        <strain evidence="2">KB18</strain>
    </source>
</reference>
<evidence type="ECO:0000313" key="2">
    <source>
        <dbReference type="EMBL" id="ASB42686.1"/>
    </source>
</evidence>
<proteinExistence type="predicted"/>
<organism evidence="3 5">
    <name type="scientific">Acutalibacter muris</name>
    <dbReference type="NCBI Taxonomy" id="1796620"/>
    <lineage>
        <taxon>Bacteria</taxon>
        <taxon>Bacillati</taxon>
        <taxon>Bacillota</taxon>
        <taxon>Clostridia</taxon>
        <taxon>Eubacteriales</taxon>
        <taxon>Acutalibacteraceae</taxon>
        <taxon>Acutalibacter</taxon>
    </lineage>
</organism>
<evidence type="ECO:0000313" key="3">
    <source>
        <dbReference type="EMBL" id="QQR32117.1"/>
    </source>
</evidence>
<gene>
    <name evidence="2" type="ORF">ADH66_04795</name>
    <name evidence="3" type="ORF">I5Q82_14865</name>
</gene>
<sequence>MSGYTKAAETGKTAEASKTAESLKAGEAAAEEGKTQEKTDSVELSGDAKSVNKMSAEERAALVKSLKADQEYQMTRFINMMTQTFQKQGMTAKSANDDSFWRMFASGNLQVDQETKAAAQEAISENGYWGVKQTSERIFQMAQALAGDDPEKMKAMQAAVKKGYEAAGKAWGGDLPGIAGETISAVDKMFEDYFAGYGKTGDEE</sequence>
<dbReference type="Proteomes" id="UP000596035">
    <property type="component" value="Chromosome"/>
</dbReference>
<feature type="region of interest" description="Disordered" evidence="1">
    <location>
        <begin position="1"/>
        <end position="50"/>
    </location>
</feature>
<accession>A0A1Z2XW72</accession>
<evidence type="ECO:0000256" key="1">
    <source>
        <dbReference type="SAM" id="MobiDB-lite"/>
    </source>
</evidence>
<dbReference type="EMBL" id="CP065321">
    <property type="protein sequence ID" value="QQR32117.1"/>
    <property type="molecule type" value="Genomic_DNA"/>
</dbReference>
<dbReference type="EMBL" id="CP021422">
    <property type="protein sequence ID" value="ASB42686.1"/>
    <property type="molecule type" value="Genomic_DNA"/>
</dbReference>